<proteinExistence type="predicted"/>
<evidence type="ECO:0000256" key="1">
    <source>
        <dbReference type="SAM" id="Phobius"/>
    </source>
</evidence>
<dbReference type="PROSITE" id="PS51257">
    <property type="entry name" value="PROKAR_LIPOPROTEIN"/>
    <property type="match status" value="1"/>
</dbReference>
<dbReference type="GO" id="GO:0005886">
    <property type="term" value="C:plasma membrane"/>
    <property type="evidence" value="ECO:0007669"/>
    <property type="project" value="TreeGrafter"/>
</dbReference>
<gene>
    <name evidence="3" type="ORF">A8C75_02515</name>
</gene>
<keyword evidence="1" id="KW-1133">Transmembrane helix</keyword>
<dbReference type="AlphaFoldDB" id="A0A1A9F595"/>
<dbReference type="PANTHER" id="PTHR30336">
    <property type="entry name" value="INNER MEMBRANE PROTEIN, PROBABLE PERMEASE"/>
    <property type="match status" value="1"/>
</dbReference>
<dbReference type="CDD" id="cd06259">
    <property type="entry name" value="YdcF-like"/>
    <property type="match status" value="1"/>
</dbReference>
<keyword evidence="1" id="KW-0472">Membrane</keyword>
<name>A0A1A9F595_9GAMM</name>
<feature type="domain" description="DUF218" evidence="2">
    <location>
        <begin position="79"/>
        <end position="243"/>
    </location>
</feature>
<dbReference type="InterPro" id="IPR014729">
    <property type="entry name" value="Rossmann-like_a/b/a_fold"/>
</dbReference>
<evidence type="ECO:0000259" key="2">
    <source>
        <dbReference type="Pfam" id="PF02698"/>
    </source>
</evidence>
<dbReference type="InterPro" id="IPR051599">
    <property type="entry name" value="Cell_Envelope_Assoc"/>
</dbReference>
<dbReference type="InterPro" id="IPR003848">
    <property type="entry name" value="DUF218"/>
</dbReference>
<keyword evidence="4" id="KW-1185">Reference proteome</keyword>
<reference evidence="4" key="1">
    <citation type="submission" date="2016-05" db="EMBL/GenBank/DDBJ databases">
        <authorList>
            <person name="Baek K."/>
            <person name="Yang S.-J."/>
        </authorList>
    </citation>
    <scope>NUCLEOTIDE SEQUENCE [LARGE SCALE GENOMIC DNA]</scope>
    <source>
        <strain evidence="4">ST58-10</strain>
    </source>
</reference>
<accession>A0A1A9F595</accession>
<evidence type="ECO:0000313" key="3">
    <source>
        <dbReference type="EMBL" id="ANG65068.1"/>
    </source>
</evidence>
<sequence length="262" mass="29032">MFFLISKTLWLAVQPDNLLVLLLLLAACGVWLGRRWGRALLGLLALAMLSLMLLPLGNLLLQPLESRFQPAALPESVAGIMVLGGGEDADLSARWEQSQFNSAAERLMVLPELMQRYPDAQVVFSGGSAAVLDAQYRGADVAQNWLATLPASLFERPVLFERDSRNTWENALFSARLLGGVPEQPWLLVTSAFHMPRSVGIYRQLGWQLVPYPVDYISSGDLVRVQFALNLRDLVVGVREWTGLLIYHLTGRTTAFFPAPEA</sequence>
<dbReference type="GO" id="GO:0043164">
    <property type="term" value="P:Gram-negative-bacterium-type cell wall biogenesis"/>
    <property type="evidence" value="ECO:0007669"/>
    <property type="project" value="TreeGrafter"/>
</dbReference>
<dbReference type="GO" id="GO:0000270">
    <property type="term" value="P:peptidoglycan metabolic process"/>
    <property type="evidence" value="ECO:0007669"/>
    <property type="project" value="TreeGrafter"/>
</dbReference>
<dbReference type="PANTHER" id="PTHR30336:SF4">
    <property type="entry name" value="ENVELOPE BIOGENESIS FACTOR ELYC"/>
    <property type="match status" value="1"/>
</dbReference>
<dbReference type="KEGG" id="mars:A8C75_02515"/>
<feature type="transmembrane region" description="Helical" evidence="1">
    <location>
        <begin position="12"/>
        <end position="32"/>
    </location>
</feature>
<dbReference type="STRING" id="1821621.A8C75_02515"/>
<reference evidence="3 4" key="2">
    <citation type="journal article" date="2018" name="Int. J. Syst. Evol. Microbiol.">
        <title>Marinobacterium aestuarii sp. nov., a benzene-degrading marine bacterium isolated from estuary sediment.</title>
        <authorList>
            <person name="Bae S.S."/>
            <person name="Jung J."/>
            <person name="Chung D."/>
            <person name="Baek K."/>
        </authorList>
    </citation>
    <scope>NUCLEOTIDE SEQUENCE [LARGE SCALE GENOMIC DNA]</scope>
    <source>
        <strain evidence="3 4">ST58-10</strain>
    </source>
</reference>
<dbReference type="Pfam" id="PF02698">
    <property type="entry name" value="DUF218"/>
    <property type="match status" value="1"/>
</dbReference>
<dbReference type="Proteomes" id="UP000078070">
    <property type="component" value="Chromosome"/>
</dbReference>
<organism evidence="3 4">
    <name type="scientific">Marinobacterium aestuarii</name>
    <dbReference type="NCBI Taxonomy" id="1821621"/>
    <lineage>
        <taxon>Bacteria</taxon>
        <taxon>Pseudomonadati</taxon>
        <taxon>Pseudomonadota</taxon>
        <taxon>Gammaproteobacteria</taxon>
        <taxon>Oceanospirillales</taxon>
        <taxon>Oceanospirillaceae</taxon>
        <taxon>Marinobacterium</taxon>
    </lineage>
</organism>
<keyword evidence="1" id="KW-0812">Transmembrane</keyword>
<dbReference type="EMBL" id="CP015839">
    <property type="protein sequence ID" value="ANG65068.1"/>
    <property type="molecule type" value="Genomic_DNA"/>
</dbReference>
<protein>
    <recommendedName>
        <fullName evidence="2">DUF218 domain-containing protein</fullName>
    </recommendedName>
</protein>
<feature type="transmembrane region" description="Helical" evidence="1">
    <location>
        <begin position="39"/>
        <end position="61"/>
    </location>
</feature>
<dbReference type="Gene3D" id="3.40.50.620">
    <property type="entry name" value="HUPs"/>
    <property type="match status" value="1"/>
</dbReference>
<evidence type="ECO:0000313" key="4">
    <source>
        <dbReference type="Proteomes" id="UP000078070"/>
    </source>
</evidence>